<dbReference type="AlphaFoldDB" id="A0A8J6JMK1"/>
<keyword evidence="1" id="KW-1133">Transmembrane helix</keyword>
<name>A0A8J6JMK1_9FIRM</name>
<dbReference type="CDD" id="cd16935">
    <property type="entry name" value="HATPase_AgrC-ComD-like"/>
    <property type="match status" value="1"/>
</dbReference>
<dbReference type="Pfam" id="PF14501">
    <property type="entry name" value="HATPase_c_5"/>
    <property type="match status" value="1"/>
</dbReference>
<evidence type="ECO:0000313" key="3">
    <source>
        <dbReference type="EMBL" id="MBC5738758.1"/>
    </source>
</evidence>
<feature type="transmembrane region" description="Helical" evidence="1">
    <location>
        <begin position="57"/>
        <end position="77"/>
    </location>
</feature>
<dbReference type="InterPro" id="IPR036890">
    <property type="entry name" value="HATPase_C_sf"/>
</dbReference>
<dbReference type="RefSeq" id="WP_186920386.1">
    <property type="nucleotide sequence ID" value="NZ_JACOPQ010000021.1"/>
</dbReference>
<keyword evidence="3" id="KW-0418">Kinase</keyword>
<feature type="transmembrane region" description="Helical" evidence="1">
    <location>
        <begin position="84"/>
        <end position="102"/>
    </location>
</feature>
<protein>
    <submittedName>
        <fullName evidence="3">Sensor histidine kinase</fullName>
    </submittedName>
</protein>
<organism evidence="3 4">
    <name type="scientific">Lawsonibacter faecis</name>
    <dbReference type="NCBI Taxonomy" id="2763052"/>
    <lineage>
        <taxon>Bacteria</taxon>
        <taxon>Bacillati</taxon>
        <taxon>Bacillota</taxon>
        <taxon>Clostridia</taxon>
        <taxon>Eubacteriales</taxon>
        <taxon>Oscillospiraceae</taxon>
        <taxon>Lawsonibacter</taxon>
    </lineage>
</organism>
<feature type="domain" description="Sensor histidine kinase NatK-like C-terminal" evidence="2">
    <location>
        <begin position="316"/>
        <end position="419"/>
    </location>
</feature>
<keyword evidence="3" id="KW-0808">Transferase</keyword>
<proteinExistence type="predicted"/>
<gene>
    <name evidence="3" type="ORF">H8S62_17240</name>
</gene>
<feature type="transmembrane region" description="Helical" evidence="1">
    <location>
        <begin position="33"/>
        <end position="51"/>
    </location>
</feature>
<reference evidence="3" key="1">
    <citation type="submission" date="2020-08" db="EMBL/GenBank/DDBJ databases">
        <title>Genome public.</title>
        <authorList>
            <person name="Liu C."/>
            <person name="Sun Q."/>
        </authorList>
    </citation>
    <scope>NUCLEOTIDE SEQUENCE</scope>
    <source>
        <strain evidence="3">NSJ-52</strain>
    </source>
</reference>
<feature type="transmembrane region" description="Helical" evidence="1">
    <location>
        <begin position="12"/>
        <end position="28"/>
    </location>
</feature>
<sequence>MDFWIWYDKLNFAATLLAAELAVCAPLPKRRHYGARMALGCIPALLVSLLWDGKGLGMWLSATKYLVVFALSFVMMVAGCRGDVWSYLFVGIFAYCMQHIAYQTHTIVNALFGMALPGWVNLLVLLALCALLYSGAWLLFKKRLSRDEGIRVDNKPQLLLSGVVLLVTVYISFFGVVYALNSGNHGSVIIICLFSDMACLLSLALEQSFVRLKKNETEMAVMRHMLSAAKYQLQESKSSIDLINVKCHDLRHQLTALSFADKEDLQKLAGAIEVYDTDFKTGNEALDIVLMEKGLLCQRKKVRMTCLVNGAHLNGMKQSDIYSFFCNALENAMESVEALDEDRRAISITELCRDDFFVIRIENFFSGKMEFQDGLPVTRKDRGYHGFGVKSMRMIADKYGGDLIFSTNGDIFRVDLVLPLAVQARRTT</sequence>
<dbReference type="Gene3D" id="3.30.565.10">
    <property type="entry name" value="Histidine kinase-like ATPase, C-terminal domain"/>
    <property type="match status" value="1"/>
</dbReference>
<feature type="transmembrane region" description="Helical" evidence="1">
    <location>
        <begin position="186"/>
        <end position="205"/>
    </location>
</feature>
<comment type="caution">
    <text evidence="3">The sequence shown here is derived from an EMBL/GenBank/DDBJ whole genome shotgun (WGS) entry which is preliminary data.</text>
</comment>
<dbReference type="GO" id="GO:0016301">
    <property type="term" value="F:kinase activity"/>
    <property type="evidence" value="ECO:0007669"/>
    <property type="project" value="UniProtKB-KW"/>
</dbReference>
<dbReference type="EMBL" id="JACOPQ010000021">
    <property type="protein sequence ID" value="MBC5738758.1"/>
    <property type="molecule type" value="Genomic_DNA"/>
</dbReference>
<feature type="transmembrane region" description="Helical" evidence="1">
    <location>
        <begin position="160"/>
        <end position="180"/>
    </location>
</feature>
<keyword evidence="1" id="KW-0472">Membrane</keyword>
<evidence type="ECO:0000313" key="4">
    <source>
        <dbReference type="Proteomes" id="UP000607645"/>
    </source>
</evidence>
<keyword evidence="1" id="KW-0812">Transmembrane</keyword>
<accession>A0A8J6JMK1</accession>
<evidence type="ECO:0000259" key="2">
    <source>
        <dbReference type="Pfam" id="PF14501"/>
    </source>
</evidence>
<feature type="transmembrane region" description="Helical" evidence="1">
    <location>
        <begin position="122"/>
        <end position="140"/>
    </location>
</feature>
<dbReference type="InterPro" id="IPR032834">
    <property type="entry name" value="NatK-like_C"/>
</dbReference>
<dbReference type="SUPFAM" id="SSF55874">
    <property type="entry name" value="ATPase domain of HSP90 chaperone/DNA topoisomerase II/histidine kinase"/>
    <property type="match status" value="1"/>
</dbReference>
<keyword evidence="4" id="KW-1185">Reference proteome</keyword>
<evidence type="ECO:0000256" key="1">
    <source>
        <dbReference type="SAM" id="Phobius"/>
    </source>
</evidence>
<dbReference type="Proteomes" id="UP000607645">
    <property type="component" value="Unassembled WGS sequence"/>
</dbReference>